<reference evidence="1 2" key="1">
    <citation type="submission" date="2018-07" db="EMBL/GenBank/DDBJ databases">
        <title>Genome assembly of strain KB82.</title>
        <authorList>
            <person name="Kukolya J."/>
            <person name="Horvath B."/>
            <person name="Nagy I."/>
            <person name="Toth A."/>
        </authorList>
    </citation>
    <scope>NUCLEOTIDE SEQUENCE [LARGE SCALE GENOMIC DNA]</scope>
    <source>
        <strain evidence="1 2">Kb82</strain>
    </source>
</reference>
<evidence type="ECO:0000313" key="1">
    <source>
        <dbReference type="EMBL" id="MBE8726014.1"/>
    </source>
</evidence>
<organism evidence="1 2">
    <name type="scientific">Flavobacterium hungaricum</name>
    <dbReference type="NCBI Taxonomy" id="2082725"/>
    <lineage>
        <taxon>Bacteria</taxon>
        <taxon>Pseudomonadati</taxon>
        <taxon>Bacteroidota</taxon>
        <taxon>Flavobacteriia</taxon>
        <taxon>Flavobacteriales</taxon>
        <taxon>Flavobacteriaceae</taxon>
        <taxon>Flavobacterium</taxon>
    </lineage>
</organism>
<dbReference type="EMBL" id="PRDM01000003">
    <property type="protein sequence ID" value="MBE8726014.1"/>
    <property type="molecule type" value="Genomic_DNA"/>
</dbReference>
<evidence type="ECO:0000313" key="2">
    <source>
        <dbReference type="Proteomes" id="UP000640614"/>
    </source>
</evidence>
<gene>
    <name evidence="1" type="ORF">C4F50_13825</name>
</gene>
<dbReference type="Proteomes" id="UP000640614">
    <property type="component" value="Unassembled WGS sequence"/>
</dbReference>
<accession>A0ABR9TKW5</accession>
<name>A0ABR9TKW5_9FLAO</name>
<keyword evidence="2" id="KW-1185">Reference proteome</keyword>
<protein>
    <submittedName>
        <fullName evidence="1">Uncharacterized protein</fullName>
    </submittedName>
</protein>
<proteinExistence type="predicted"/>
<comment type="caution">
    <text evidence="1">The sequence shown here is derived from an EMBL/GenBank/DDBJ whole genome shotgun (WGS) entry which is preliminary data.</text>
</comment>
<sequence>MALLEKTPNDFNPSTNDGAPCQAGAIIAKTLQLNTLNNNLLMKIEINKKYQSTLIANTDLHAGGLFFCIIYQNQLEFFENGKVELTKKVVDAFRPMDEHEVNNLQNYKIVGDYSFNDRGYLVCKFEDLFWTFTGLSTEKDSSIIPFNIYDSRLLNRWGEVYKLEEMI</sequence>